<gene>
    <name evidence="1" type="ORF">UY92_C0014G0005</name>
</gene>
<evidence type="ECO:0000313" key="2">
    <source>
        <dbReference type="Proteomes" id="UP000033870"/>
    </source>
</evidence>
<reference evidence="1 2" key="1">
    <citation type="journal article" date="2015" name="Nature">
        <title>rRNA introns, odd ribosomes, and small enigmatic genomes across a large radiation of phyla.</title>
        <authorList>
            <person name="Brown C.T."/>
            <person name="Hug L.A."/>
            <person name="Thomas B.C."/>
            <person name="Sharon I."/>
            <person name="Castelle C.J."/>
            <person name="Singh A."/>
            <person name="Wilkins M.J."/>
            <person name="Williams K.H."/>
            <person name="Banfield J.F."/>
        </authorList>
    </citation>
    <scope>NUCLEOTIDE SEQUENCE [LARGE SCALE GENOMIC DNA]</scope>
</reference>
<evidence type="ECO:0000313" key="1">
    <source>
        <dbReference type="EMBL" id="KKW41680.1"/>
    </source>
</evidence>
<dbReference type="SUPFAM" id="SSF48452">
    <property type="entry name" value="TPR-like"/>
    <property type="match status" value="1"/>
</dbReference>
<proteinExistence type="predicted"/>
<dbReference type="Proteomes" id="UP000033870">
    <property type="component" value="Unassembled WGS sequence"/>
</dbReference>
<comment type="caution">
    <text evidence="1">The sequence shown here is derived from an EMBL/GenBank/DDBJ whole genome shotgun (WGS) entry which is preliminary data.</text>
</comment>
<sequence length="330" mass="36730">MPIEDGGAAVSFRNDKDLYSAYQSGRAPAGVTAMRLFSAIHNKGSPGEALDFAFQADVLPLYLAIWEVSGLKLEFVSGNTVFVQSREGQTRFGPPEILRERVRLRMEALAQTPKEHGQLADAYVRTGLEQEAIPHYERAFRLQDCATLARRKGDLPLAAAYARDHAQNTRQEADYRWAGGLEEEAGNFDGAWGLYHMGMAPVDALRAKARALHASGRAEDAVSVYRDGLKAFVAVGMAEHDKQTRNVPCKLRSSVPGAEVLTFLLWLSGKEPEPKVERRTCPDLAEIVYRLIWGEAEVASKHSLPQVYEFLAVESQRYREAAKRTKRKPN</sequence>
<name>A0A0G1YET1_9BACT</name>
<dbReference type="Gene3D" id="1.25.40.10">
    <property type="entry name" value="Tetratricopeptide repeat domain"/>
    <property type="match status" value="1"/>
</dbReference>
<dbReference type="STRING" id="1619044.UY92_C0014G0005"/>
<organism evidence="1 2">
    <name type="scientific">Candidatus Magasanikbacteria bacterium GW2011_GWA2_56_11</name>
    <dbReference type="NCBI Taxonomy" id="1619044"/>
    <lineage>
        <taxon>Bacteria</taxon>
        <taxon>Candidatus Magasanikiibacteriota</taxon>
    </lineage>
</organism>
<accession>A0A0G1YET1</accession>
<protein>
    <submittedName>
        <fullName evidence="1">Uncharacterized protein</fullName>
    </submittedName>
</protein>
<dbReference type="EMBL" id="LCRX01000014">
    <property type="protein sequence ID" value="KKW41680.1"/>
    <property type="molecule type" value="Genomic_DNA"/>
</dbReference>
<dbReference type="AlphaFoldDB" id="A0A0G1YET1"/>
<dbReference type="InterPro" id="IPR011990">
    <property type="entry name" value="TPR-like_helical_dom_sf"/>
</dbReference>